<sequence>MNERLMANFTIALEALISNRMRSLLTALGIIFGVAAVIAMLAIGNGTQQELNEQMKLVGVNNVVITPIIEQKEETVNTENAANEKEKFSPGLRLEDAEAIRQIIPNIQKISPEIIFDTYIINNGIRRSAKLVGVEPVYFEIFNFNLSDGKMFNEKQIEQGSAVCIIGKSIKNRFFPTENPIGKRLKVGVQWLEVIGVLEQRLISDQSQSNLGIRDYNMDVYAPLQTVLVRYENRDLITEQMIRTANSSGNDEEEVSTAKAPSNYHQIDRMVLQVDQTELLGAVSDVVSRLLERKHYGVVDYQIEIPELLLKQQRRSNELFNYVLGAIAGISLLVGGIGIMNIMLASVLERIKEIGLRLSLGAKKSDIVYQFMFESVLISITGGVLGIILGITLAYVVSHFANIKTVISLSSIFISFGVAASIGLIFGITPAQRAAKQNPINSLRYE</sequence>
<dbReference type="PANTHER" id="PTHR30572">
    <property type="entry name" value="MEMBRANE COMPONENT OF TRANSPORTER-RELATED"/>
    <property type="match status" value="1"/>
</dbReference>
<dbReference type="Proteomes" id="UP000486602">
    <property type="component" value="Unassembled WGS sequence"/>
</dbReference>
<evidence type="ECO:0000256" key="6">
    <source>
        <dbReference type="ARBA" id="ARBA00038076"/>
    </source>
</evidence>
<feature type="transmembrane region" description="Helical" evidence="7">
    <location>
        <begin position="407"/>
        <end position="428"/>
    </location>
</feature>
<organism evidence="10 11">
    <name type="scientific">Cryomorpha ignava</name>
    <dbReference type="NCBI Taxonomy" id="101383"/>
    <lineage>
        <taxon>Bacteria</taxon>
        <taxon>Pseudomonadati</taxon>
        <taxon>Bacteroidota</taxon>
        <taxon>Flavobacteriia</taxon>
        <taxon>Flavobacteriales</taxon>
        <taxon>Cryomorphaceae</taxon>
        <taxon>Cryomorpha</taxon>
    </lineage>
</organism>
<dbReference type="GO" id="GO:0022857">
    <property type="term" value="F:transmembrane transporter activity"/>
    <property type="evidence" value="ECO:0007669"/>
    <property type="project" value="TreeGrafter"/>
</dbReference>
<dbReference type="Pfam" id="PF02687">
    <property type="entry name" value="FtsX"/>
    <property type="match status" value="1"/>
</dbReference>
<keyword evidence="4 7" id="KW-1133">Transmembrane helix</keyword>
<feature type="transmembrane region" description="Helical" evidence="7">
    <location>
        <begin position="368"/>
        <end position="395"/>
    </location>
</feature>
<dbReference type="InterPro" id="IPR025857">
    <property type="entry name" value="MacB_PCD"/>
</dbReference>
<feature type="transmembrane region" description="Helical" evidence="7">
    <location>
        <begin position="21"/>
        <end position="43"/>
    </location>
</feature>
<comment type="similarity">
    <text evidence="6">Belongs to the ABC-4 integral membrane protein family.</text>
</comment>
<gene>
    <name evidence="10" type="ORF">G3O08_09415</name>
</gene>
<dbReference type="PANTHER" id="PTHR30572:SF4">
    <property type="entry name" value="ABC TRANSPORTER PERMEASE YTRF"/>
    <property type="match status" value="1"/>
</dbReference>
<feature type="domain" description="ABC3 transporter permease C-terminal" evidence="8">
    <location>
        <begin position="326"/>
        <end position="439"/>
    </location>
</feature>
<feature type="domain" description="MacB-like periplasmic core" evidence="9">
    <location>
        <begin position="23"/>
        <end position="244"/>
    </location>
</feature>
<evidence type="ECO:0000259" key="9">
    <source>
        <dbReference type="Pfam" id="PF12704"/>
    </source>
</evidence>
<proteinExistence type="inferred from homology"/>
<evidence type="ECO:0000256" key="7">
    <source>
        <dbReference type="SAM" id="Phobius"/>
    </source>
</evidence>
<feature type="transmembrane region" description="Helical" evidence="7">
    <location>
        <begin position="319"/>
        <end position="348"/>
    </location>
</feature>
<dbReference type="AlphaFoldDB" id="A0A7K3WPZ2"/>
<evidence type="ECO:0000256" key="4">
    <source>
        <dbReference type="ARBA" id="ARBA00022989"/>
    </source>
</evidence>
<keyword evidence="2" id="KW-1003">Cell membrane</keyword>
<dbReference type="InterPro" id="IPR050250">
    <property type="entry name" value="Macrolide_Exporter_MacB"/>
</dbReference>
<evidence type="ECO:0000256" key="3">
    <source>
        <dbReference type="ARBA" id="ARBA00022692"/>
    </source>
</evidence>
<protein>
    <submittedName>
        <fullName evidence="10">FtsX-like permease family protein</fullName>
    </submittedName>
</protein>
<evidence type="ECO:0000256" key="5">
    <source>
        <dbReference type="ARBA" id="ARBA00023136"/>
    </source>
</evidence>
<dbReference type="InterPro" id="IPR003838">
    <property type="entry name" value="ABC3_permease_C"/>
</dbReference>
<evidence type="ECO:0000256" key="1">
    <source>
        <dbReference type="ARBA" id="ARBA00004651"/>
    </source>
</evidence>
<keyword evidence="3 7" id="KW-0812">Transmembrane</keyword>
<reference evidence="10 11" key="1">
    <citation type="submission" date="2020-02" db="EMBL/GenBank/DDBJ databases">
        <title>Out from the shadows clarifying the taxonomy of the family Cryomorphaceae and related taxa by utilizing the GTDB taxonomic framework.</title>
        <authorList>
            <person name="Bowman J.P."/>
        </authorList>
    </citation>
    <scope>NUCLEOTIDE SEQUENCE [LARGE SCALE GENOMIC DNA]</scope>
    <source>
        <strain evidence="10 11">QSSC 1-22</strain>
    </source>
</reference>
<dbReference type="EMBL" id="JAAGVY010000014">
    <property type="protein sequence ID" value="NEN23717.1"/>
    <property type="molecule type" value="Genomic_DNA"/>
</dbReference>
<name>A0A7K3WPZ2_9FLAO</name>
<evidence type="ECO:0000313" key="10">
    <source>
        <dbReference type="EMBL" id="NEN23717.1"/>
    </source>
</evidence>
<dbReference type="GO" id="GO:0005886">
    <property type="term" value="C:plasma membrane"/>
    <property type="evidence" value="ECO:0007669"/>
    <property type="project" value="UniProtKB-SubCell"/>
</dbReference>
<evidence type="ECO:0000259" key="8">
    <source>
        <dbReference type="Pfam" id="PF02687"/>
    </source>
</evidence>
<keyword evidence="11" id="KW-1185">Reference proteome</keyword>
<dbReference type="RefSeq" id="WP_163285111.1">
    <property type="nucleotide sequence ID" value="NZ_JAAGVY010000014.1"/>
</dbReference>
<evidence type="ECO:0000313" key="11">
    <source>
        <dbReference type="Proteomes" id="UP000486602"/>
    </source>
</evidence>
<dbReference type="Pfam" id="PF12704">
    <property type="entry name" value="MacB_PCD"/>
    <property type="match status" value="1"/>
</dbReference>
<accession>A0A7K3WPZ2</accession>
<evidence type="ECO:0000256" key="2">
    <source>
        <dbReference type="ARBA" id="ARBA00022475"/>
    </source>
</evidence>
<comment type="caution">
    <text evidence="10">The sequence shown here is derived from an EMBL/GenBank/DDBJ whole genome shotgun (WGS) entry which is preliminary data.</text>
</comment>
<comment type="subcellular location">
    <subcellularLocation>
        <location evidence="1">Cell membrane</location>
        <topology evidence="1">Multi-pass membrane protein</topology>
    </subcellularLocation>
</comment>
<keyword evidence="5 7" id="KW-0472">Membrane</keyword>